<feature type="binding site" evidence="9">
    <location>
        <begin position="85"/>
        <end position="92"/>
    </location>
    <ligand>
        <name>ATP</name>
        <dbReference type="ChEBI" id="CHEBI:30616"/>
    </ligand>
</feature>
<dbReference type="InterPro" id="IPR019821">
    <property type="entry name" value="Kinesin_motor_CS"/>
</dbReference>
<dbReference type="GO" id="GO:0007018">
    <property type="term" value="P:microtubule-based movement"/>
    <property type="evidence" value="ECO:0007669"/>
    <property type="project" value="InterPro"/>
</dbReference>
<evidence type="ECO:0000259" key="13">
    <source>
        <dbReference type="PROSITE" id="PS50067"/>
    </source>
</evidence>
<proteinExistence type="inferred from homology"/>
<accession>A0A2G5B419</accession>
<feature type="coiled-coil region" evidence="11">
    <location>
        <begin position="740"/>
        <end position="781"/>
    </location>
</feature>
<dbReference type="InterPro" id="IPR001752">
    <property type="entry name" value="Kinesin_motor_dom"/>
</dbReference>
<dbReference type="InterPro" id="IPR036961">
    <property type="entry name" value="Kinesin_motor_dom_sf"/>
</dbReference>
<keyword evidence="8" id="KW-0206">Cytoskeleton</keyword>
<dbReference type="InterPro" id="IPR027417">
    <property type="entry name" value="P-loop_NTPase"/>
</dbReference>
<dbReference type="GO" id="GO:0005874">
    <property type="term" value="C:microtubule"/>
    <property type="evidence" value="ECO:0007669"/>
    <property type="project" value="UniProtKB-KW"/>
</dbReference>
<evidence type="ECO:0000256" key="5">
    <source>
        <dbReference type="ARBA" id="ARBA00022840"/>
    </source>
</evidence>
<dbReference type="PRINTS" id="PR00380">
    <property type="entry name" value="KINESINHEAVY"/>
</dbReference>
<dbReference type="GO" id="GO:0005524">
    <property type="term" value="F:ATP binding"/>
    <property type="evidence" value="ECO:0007669"/>
    <property type="project" value="UniProtKB-UniRule"/>
</dbReference>
<sequence length="997" mass="110881">MSQDNNIKVIARFRPPNSLEKKSGSTSVISYEDETSVKCDGSTGTFTFDRVFDPDATQSQIYDYAIHDTLEDAFNGYNGTVFCYGQTGSGKTFTMMGADIDNDDLKGIIPRIVEGVFSKIIESPPTVEYMVKASYMEIYMERIRDLLNPEEANLPVHEDKANGVYVKGLMEVFVSSIDEVYQVMRQGAKNRVVGYTNMNAESSRSHSIFQITIEQKDTVSGKTKMGRLFLVDLAGSEKVGKTGATGQTLEEAKKINKSLSALGMVINALTDGKSTHIPYRDSKLTRILQESLGGNSRTTLIINCSPSSFNIAETVSTLRFGVRAKSIKNKAKVNQDFSPAELKLMLTKARSQCVSFQTYISALEGEVRIWRTGGLVDSEDFVTWEKIIKDKQPAPQGLMTPSAKSNAVRAAGSSTPRTGPASRHSVSAGVGNTAPPLSPIPTGSRVGSLTPTLLHESLMSDPGSRSGSPTIVMSEDEREEFLRRENELNDAVAEKDHELQASTRECGMMREELAFLRGESQNGIKRNEELGTELSQLRLELEKINFGYKEAMITVDSLTDANKEITSELDKARREMEQLRRDVTEDNAANKEKERAARVAAMLNGMDSTKAISRHEAGMGDLLRSLVEAGDDDSKKIEMIMQARRELDEARDSAQEKDATIAELQQKNGDLQTQCADIDGKYEKLLAEYEEMLEQSIVAEEQQSSRDSETINDLKQKLEAHYNNKISSQKAQLDSIQGDLQRRQEEVAKSSATVRELRAENRELQTKIEALEEKASKAEAQSNDGGMGAGNGDVTAATEHAQRKEREMQVMRRDMAQRILEYDTMRKSLMRDVQNRCEKIIELEMALDDARNQISQLSRRVSNPNQPQRMQLLEKNVAQLTLMQKELVVQNTDLKKEVALSERKLLARNERITYLEHRLQDCNNQVEAWKRKAEELQAMRSQESSRSVQPNSGSVLRFSRIAKPMRGGGGSGAVAPTVVAEEKTSRTSGGFFGWGAS</sequence>
<dbReference type="PROSITE" id="PS50067">
    <property type="entry name" value="KINESIN_MOTOR_2"/>
    <property type="match status" value="1"/>
</dbReference>
<dbReference type="CDD" id="cd23649">
    <property type="entry name" value="Khc_CBD_cc"/>
    <property type="match status" value="1"/>
</dbReference>
<dbReference type="PANTHER" id="PTHR47968">
    <property type="entry name" value="CENTROMERE PROTEIN E"/>
    <property type="match status" value="1"/>
</dbReference>
<dbReference type="GO" id="GO:0003777">
    <property type="term" value="F:microtubule motor activity"/>
    <property type="evidence" value="ECO:0007669"/>
    <property type="project" value="InterPro"/>
</dbReference>
<evidence type="ECO:0000256" key="10">
    <source>
        <dbReference type="RuleBase" id="RU000394"/>
    </source>
</evidence>
<dbReference type="AlphaFoldDB" id="A0A2G5B419"/>
<keyword evidence="3 10" id="KW-0493">Microtubule</keyword>
<feature type="coiled-coil region" evidence="11">
    <location>
        <begin position="555"/>
        <end position="596"/>
    </location>
</feature>
<feature type="domain" description="Kinesin motor" evidence="13">
    <location>
        <begin position="6"/>
        <end position="327"/>
    </location>
</feature>
<keyword evidence="4 9" id="KW-0547">Nucleotide-binding</keyword>
<dbReference type="SUPFAM" id="SSF52540">
    <property type="entry name" value="P-loop containing nucleoside triphosphate hydrolases"/>
    <property type="match status" value="1"/>
</dbReference>
<dbReference type="PROSITE" id="PS00411">
    <property type="entry name" value="KINESIN_MOTOR_1"/>
    <property type="match status" value="1"/>
</dbReference>
<dbReference type="GO" id="GO:0008017">
    <property type="term" value="F:microtubule binding"/>
    <property type="evidence" value="ECO:0007669"/>
    <property type="project" value="InterPro"/>
</dbReference>
<name>A0A2G5B419_COERN</name>
<keyword evidence="7 9" id="KW-0505">Motor protein</keyword>
<dbReference type="CDD" id="cd01369">
    <property type="entry name" value="KISc_KHC_KIF5"/>
    <property type="match status" value="1"/>
</dbReference>
<keyword evidence="2" id="KW-0963">Cytoplasm</keyword>
<dbReference type="Pfam" id="PF00225">
    <property type="entry name" value="Kinesin"/>
    <property type="match status" value="1"/>
</dbReference>
<keyword evidence="15" id="KW-1185">Reference proteome</keyword>
<evidence type="ECO:0000256" key="6">
    <source>
        <dbReference type="ARBA" id="ARBA00023054"/>
    </source>
</evidence>
<evidence type="ECO:0000256" key="12">
    <source>
        <dbReference type="SAM" id="MobiDB-lite"/>
    </source>
</evidence>
<reference evidence="14 15" key="1">
    <citation type="journal article" date="2015" name="Genome Biol. Evol.">
        <title>Phylogenomic analyses indicate that early fungi evolved digesting cell walls of algal ancestors of land plants.</title>
        <authorList>
            <person name="Chang Y."/>
            <person name="Wang S."/>
            <person name="Sekimoto S."/>
            <person name="Aerts A.L."/>
            <person name="Choi C."/>
            <person name="Clum A."/>
            <person name="LaButti K.M."/>
            <person name="Lindquist E.A."/>
            <person name="Yee Ngan C."/>
            <person name="Ohm R.A."/>
            <person name="Salamov A.A."/>
            <person name="Grigoriev I.V."/>
            <person name="Spatafora J.W."/>
            <person name="Berbee M.L."/>
        </authorList>
    </citation>
    <scope>NUCLEOTIDE SEQUENCE [LARGE SCALE GENOMIC DNA]</scope>
    <source>
        <strain evidence="14 15">NRRL 1564</strain>
    </source>
</reference>
<dbReference type="InterPro" id="IPR027640">
    <property type="entry name" value="Kinesin-like_fam"/>
</dbReference>
<dbReference type="EMBL" id="KZ303527">
    <property type="protein sequence ID" value="PIA13749.1"/>
    <property type="molecule type" value="Genomic_DNA"/>
</dbReference>
<comment type="similarity">
    <text evidence="9 10">Belongs to the TRAFAC class myosin-kinesin ATPase superfamily. Kinesin family.</text>
</comment>
<evidence type="ECO:0000256" key="2">
    <source>
        <dbReference type="ARBA" id="ARBA00022490"/>
    </source>
</evidence>
<evidence type="ECO:0000256" key="4">
    <source>
        <dbReference type="ARBA" id="ARBA00022741"/>
    </source>
</evidence>
<evidence type="ECO:0000313" key="14">
    <source>
        <dbReference type="EMBL" id="PIA13749.1"/>
    </source>
</evidence>
<evidence type="ECO:0000256" key="11">
    <source>
        <dbReference type="SAM" id="Coils"/>
    </source>
</evidence>
<feature type="coiled-coil region" evidence="11">
    <location>
        <begin position="912"/>
        <end position="946"/>
    </location>
</feature>
<evidence type="ECO:0000256" key="8">
    <source>
        <dbReference type="ARBA" id="ARBA00023212"/>
    </source>
</evidence>
<keyword evidence="6 11" id="KW-0175">Coiled coil</keyword>
<keyword evidence="5 9" id="KW-0067">ATP-binding</keyword>
<evidence type="ECO:0000256" key="1">
    <source>
        <dbReference type="ARBA" id="ARBA00004245"/>
    </source>
</evidence>
<dbReference type="SMART" id="SM00129">
    <property type="entry name" value="KISc"/>
    <property type="match status" value="1"/>
</dbReference>
<dbReference type="FunFam" id="3.40.850.10:FF:000031">
    <property type="entry name" value="Kinesin-like protein"/>
    <property type="match status" value="1"/>
</dbReference>
<comment type="subcellular location">
    <subcellularLocation>
        <location evidence="1">Cytoplasm</location>
        <location evidence="1">Cytoskeleton</location>
    </subcellularLocation>
</comment>
<dbReference type="InterPro" id="IPR059182">
    <property type="entry name" value="Khc_C"/>
</dbReference>
<evidence type="ECO:0000256" key="9">
    <source>
        <dbReference type="PROSITE-ProRule" id="PRU00283"/>
    </source>
</evidence>
<gene>
    <name evidence="14" type="ORF">COEREDRAFT_83226</name>
</gene>
<dbReference type="Gene3D" id="3.40.850.10">
    <property type="entry name" value="Kinesin motor domain"/>
    <property type="match status" value="1"/>
</dbReference>
<feature type="region of interest" description="Disordered" evidence="12">
    <location>
        <begin position="393"/>
        <end position="447"/>
    </location>
</feature>
<protein>
    <recommendedName>
        <fullName evidence="10">Kinesin-like protein</fullName>
    </recommendedName>
</protein>
<dbReference type="Proteomes" id="UP000242474">
    <property type="component" value="Unassembled WGS sequence"/>
</dbReference>
<dbReference type="STRING" id="763665.A0A2G5B419"/>
<dbReference type="PANTHER" id="PTHR47968:SF75">
    <property type="entry name" value="CENTROMERE-ASSOCIATED PROTEIN E"/>
    <property type="match status" value="1"/>
</dbReference>
<evidence type="ECO:0000256" key="3">
    <source>
        <dbReference type="ARBA" id="ARBA00022701"/>
    </source>
</evidence>
<evidence type="ECO:0000256" key="7">
    <source>
        <dbReference type="ARBA" id="ARBA00023175"/>
    </source>
</evidence>
<organism evidence="14 15">
    <name type="scientific">Coemansia reversa (strain ATCC 12441 / NRRL 1564)</name>
    <dbReference type="NCBI Taxonomy" id="763665"/>
    <lineage>
        <taxon>Eukaryota</taxon>
        <taxon>Fungi</taxon>
        <taxon>Fungi incertae sedis</taxon>
        <taxon>Zoopagomycota</taxon>
        <taxon>Kickxellomycotina</taxon>
        <taxon>Kickxellomycetes</taxon>
        <taxon>Kickxellales</taxon>
        <taxon>Kickxellaceae</taxon>
        <taxon>Coemansia</taxon>
    </lineage>
</organism>
<feature type="coiled-coil region" evidence="11">
    <location>
        <begin position="637"/>
        <end position="702"/>
    </location>
</feature>
<dbReference type="OrthoDB" id="3176171at2759"/>
<evidence type="ECO:0000313" key="15">
    <source>
        <dbReference type="Proteomes" id="UP000242474"/>
    </source>
</evidence>